<name>A0AAE1FI53_PETCI</name>
<protein>
    <submittedName>
        <fullName evidence="1">Uncharacterized protein</fullName>
    </submittedName>
</protein>
<keyword evidence="2" id="KW-1185">Reference proteome</keyword>
<evidence type="ECO:0000313" key="1">
    <source>
        <dbReference type="EMBL" id="KAK3873860.1"/>
    </source>
</evidence>
<dbReference type="Proteomes" id="UP001286313">
    <property type="component" value="Unassembled WGS sequence"/>
</dbReference>
<dbReference type="Gene3D" id="1.25.40.20">
    <property type="entry name" value="Ankyrin repeat-containing domain"/>
    <property type="match status" value="1"/>
</dbReference>
<dbReference type="AlphaFoldDB" id="A0AAE1FI53"/>
<dbReference type="EMBL" id="JAWQEG010002175">
    <property type="protein sequence ID" value="KAK3873860.1"/>
    <property type="molecule type" value="Genomic_DNA"/>
</dbReference>
<dbReference type="SUPFAM" id="SSF48403">
    <property type="entry name" value="Ankyrin repeat"/>
    <property type="match status" value="1"/>
</dbReference>
<accession>A0AAE1FI53</accession>
<comment type="caution">
    <text evidence="1">The sequence shown here is derived from an EMBL/GenBank/DDBJ whole genome shotgun (WGS) entry which is preliminary data.</text>
</comment>
<organism evidence="1 2">
    <name type="scientific">Petrolisthes cinctipes</name>
    <name type="common">Flat porcelain crab</name>
    <dbReference type="NCBI Taxonomy" id="88211"/>
    <lineage>
        <taxon>Eukaryota</taxon>
        <taxon>Metazoa</taxon>
        <taxon>Ecdysozoa</taxon>
        <taxon>Arthropoda</taxon>
        <taxon>Crustacea</taxon>
        <taxon>Multicrustacea</taxon>
        <taxon>Malacostraca</taxon>
        <taxon>Eumalacostraca</taxon>
        <taxon>Eucarida</taxon>
        <taxon>Decapoda</taxon>
        <taxon>Pleocyemata</taxon>
        <taxon>Anomura</taxon>
        <taxon>Galatheoidea</taxon>
        <taxon>Porcellanidae</taxon>
        <taxon>Petrolisthes</taxon>
    </lineage>
</organism>
<reference evidence="1" key="1">
    <citation type="submission" date="2023-10" db="EMBL/GenBank/DDBJ databases">
        <title>Genome assemblies of two species of porcelain crab, Petrolisthes cinctipes and Petrolisthes manimaculis (Anomura: Porcellanidae).</title>
        <authorList>
            <person name="Angst P."/>
        </authorList>
    </citation>
    <scope>NUCLEOTIDE SEQUENCE</scope>
    <source>
        <strain evidence="1">PB745_01</strain>
        <tissue evidence="1">Gill</tissue>
    </source>
</reference>
<gene>
    <name evidence="1" type="ORF">Pcinc_021151</name>
</gene>
<sequence>MSGVLMEVNFNIPPEFDDDFPTDALDEPLRLAPKHDHHDATRLLLEHGANPNTHYFFGSEINLVNPLNTQLLHLHLSYRANPNAHDRQGFTPIMKCCRLQQDTSDEMETREIISGVEVLKHFAQTLMSCGVVQETEEPSLFCLIDLQANFDCDTVEELRKHQKIPDPVTYINTHTQNSPNSNIPPSTSEEEELLNLDTRELVNIIQSL</sequence>
<dbReference type="InterPro" id="IPR036770">
    <property type="entry name" value="Ankyrin_rpt-contain_sf"/>
</dbReference>
<evidence type="ECO:0000313" key="2">
    <source>
        <dbReference type="Proteomes" id="UP001286313"/>
    </source>
</evidence>
<proteinExistence type="predicted"/>